<evidence type="ECO:0000313" key="3">
    <source>
        <dbReference type="Proteomes" id="UP000440694"/>
    </source>
</evidence>
<gene>
    <name evidence="2" type="primary">bcsS</name>
    <name evidence="2" type="ORF">GIW81_05270</name>
</gene>
<keyword evidence="3" id="KW-1185">Reference proteome</keyword>
<organism evidence="2 3">
    <name type="scientific">Hyphomicrobium album</name>
    <dbReference type="NCBI Taxonomy" id="2665159"/>
    <lineage>
        <taxon>Bacteria</taxon>
        <taxon>Pseudomonadati</taxon>
        <taxon>Pseudomonadota</taxon>
        <taxon>Alphaproteobacteria</taxon>
        <taxon>Hyphomicrobiales</taxon>
        <taxon>Hyphomicrobiaceae</taxon>
        <taxon>Hyphomicrobium</taxon>
    </lineage>
</organism>
<dbReference type="AlphaFoldDB" id="A0A6I3KJ32"/>
<protein>
    <submittedName>
        <fullName evidence="2">Cellulose biosynthesis protein BcsS</fullName>
    </submittedName>
</protein>
<evidence type="ECO:0000256" key="1">
    <source>
        <dbReference type="SAM" id="SignalP"/>
    </source>
</evidence>
<dbReference type="Proteomes" id="UP000440694">
    <property type="component" value="Unassembled WGS sequence"/>
</dbReference>
<comment type="caution">
    <text evidence="2">The sequence shown here is derived from an EMBL/GenBank/DDBJ whole genome shotgun (WGS) entry which is preliminary data.</text>
</comment>
<sequence>MHVTSPTRGFVRAVIACAALLSVSCAARAGDRPQAYEVDAGFDTAPQSLYWYKEAIVAVNRDMAKSGFLVRLYGSVAVYDYADPAGATIDGTLWQVDVMPGYQFVRGSETFGGFVGVDFQDSQLSPNDPTNPVRGTVAGLKVEGHYYFQDDKQPIEASLVSEYSTAFETYYAELRVGARLTEKLSLGPAAEVDGTTGYNGQRLGVYGTYAFDLAKDVPLSVTVLGGHQFVSGDGQAGPAGGAGTYGTLELSTNF</sequence>
<accession>A0A6I3KJ32</accession>
<dbReference type="EMBL" id="WMBQ01000001">
    <property type="protein sequence ID" value="MTD93742.1"/>
    <property type="molecule type" value="Genomic_DNA"/>
</dbReference>
<dbReference type="Pfam" id="PF17036">
    <property type="entry name" value="CBP_BcsS"/>
    <property type="match status" value="1"/>
</dbReference>
<evidence type="ECO:0000313" key="2">
    <source>
        <dbReference type="EMBL" id="MTD93742.1"/>
    </source>
</evidence>
<dbReference type="InterPro" id="IPR031485">
    <property type="entry name" value="CBP_BcsS"/>
</dbReference>
<name>A0A6I3KJ32_9HYPH</name>
<reference evidence="2 3" key="1">
    <citation type="submission" date="2019-11" db="EMBL/GenBank/DDBJ databases">
        <title>Identification of a novel strain.</title>
        <authorList>
            <person name="Xu Q."/>
            <person name="Wang G."/>
        </authorList>
    </citation>
    <scope>NUCLEOTIDE SEQUENCE [LARGE SCALE GENOMIC DNA]</scope>
    <source>
        <strain evidence="3">xq</strain>
    </source>
</reference>
<keyword evidence="1" id="KW-0732">Signal</keyword>
<feature type="signal peptide" evidence="1">
    <location>
        <begin position="1"/>
        <end position="29"/>
    </location>
</feature>
<proteinExistence type="predicted"/>
<dbReference type="RefSeq" id="WP_154738254.1">
    <property type="nucleotide sequence ID" value="NZ_WMBQ01000001.1"/>
</dbReference>
<feature type="chain" id="PRO_5026161722" evidence="1">
    <location>
        <begin position="30"/>
        <end position="254"/>
    </location>
</feature>